<dbReference type="Proteomes" id="UP000031339">
    <property type="component" value="Unassembled WGS sequence"/>
</dbReference>
<evidence type="ECO:0000313" key="2">
    <source>
        <dbReference type="Proteomes" id="UP000031339"/>
    </source>
</evidence>
<dbReference type="AlphaFoldDB" id="A0A0C1HLI2"/>
<sequence length="131" mass="15620">MLEIYLSRNTSRNQKLLNFCRSHDISYTCKDVGHLAHEDLLDLFAKTSDCFEMLAPSFQRFKRQERMKLSELVTLVLRKPEQNLRLPLVVCQKKVYPDMSLEEARTFLSRDHKEVLFREHLFKDMIEQEGL</sequence>
<dbReference type="EMBL" id="JWIY01000001">
    <property type="protein sequence ID" value="KIC78119.1"/>
    <property type="molecule type" value="Genomic_DNA"/>
</dbReference>
<evidence type="ECO:0000313" key="1">
    <source>
        <dbReference type="EMBL" id="KIC78119.1"/>
    </source>
</evidence>
<proteinExistence type="predicted"/>
<comment type="caution">
    <text evidence="1">The sequence shown here is derived from an EMBL/GenBank/DDBJ whole genome shotgun (WGS) entry which is preliminary data.</text>
</comment>
<organism evidence="1 2">
    <name type="scientific">Streptococcus constellatus</name>
    <dbReference type="NCBI Taxonomy" id="76860"/>
    <lineage>
        <taxon>Bacteria</taxon>
        <taxon>Bacillati</taxon>
        <taxon>Bacillota</taxon>
        <taxon>Bacilli</taxon>
        <taxon>Lactobacillales</taxon>
        <taxon>Streptococcaceae</taxon>
        <taxon>Streptococcus</taxon>
        <taxon>Streptococcus anginosus group</taxon>
    </lineage>
</organism>
<dbReference type="OrthoDB" id="2220369at2"/>
<protein>
    <submittedName>
        <fullName evidence="1">Arsenate reductase</fullName>
    </submittedName>
</protein>
<name>A0A0C1HLI2_STRCV</name>
<gene>
    <name evidence="1" type="ORF">RN79_00640</name>
</gene>
<accession>A0A0C1HLI2</accession>
<dbReference type="Gene3D" id="3.40.30.10">
    <property type="entry name" value="Glutaredoxin"/>
    <property type="match status" value="1"/>
</dbReference>
<dbReference type="RefSeq" id="WP_007518275.1">
    <property type="nucleotide sequence ID" value="NZ_JWIY01000001.1"/>
</dbReference>
<reference evidence="1 2" key="1">
    <citation type="submission" date="2014-12" db="EMBL/GenBank/DDBJ databases">
        <title>Partial genome sequence of Streptococcus constellatus KCOM 1650 (= ChDC B144).</title>
        <authorList>
            <person name="Kook J.-K."/>
            <person name="Park S.-N."/>
            <person name="Lim Y.K."/>
            <person name="Jo E."/>
        </authorList>
    </citation>
    <scope>NUCLEOTIDE SEQUENCE [LARGE SCALE GENOMIC DNA]</scope>
    <source>
        <strain evidence="1 2">KCOM 1650</strain>
    </source>
</reference>